<dbReference type="EMBL" id="AGEY01000197">
    <property type="protein sequence ID" value="EHL95732.1"/>
    <property type="molecule type" value="Genomic_DNA"/>
</dbReference>
<dbReference type="InterPro" id="IPR019109">
    <property type="entry name" value="MamF_MmsF"/>
</dbReference>
<evidence type="ECO:0000313" key="6">
    <source>
        <dbReference type="EMBL" id="EHL95732.1"/>
    </source>
</evidence>
<evidence type="ECO:0000256" key="3">
    <source>
        <dbReference type="ARBA" id="ARBA00022989"/>
    </source>
</evidence>
<feature type="transmembrane region" description="Helical" evidence="5">
    <location>
        <begin position="47"/>
        <end position="67"/>
    </location>
</feature>
<evidence type="ECO:0000256" key="1">
    <source>
        <dbReference type="ARBA" id="ARBA00004141"/>
    </source>
</evidence>
<evidence type="ECO:0000313" key="7">
    <source>
        <dbReference type="Proteomes" id="UP000004625"/>
    </source>
</evidence>
<proteinExistence type="predicted"/>
<dbReference type="HOGENOM" id="CLU_155713_0_0_9"/>
<protein>
    <recommendedName>
        <fullName evidence="8">DUF4870 domain-containing protein</fullName>
    </recommendedName>
</protein>
<dbReference type="PATRIC" id="fig|797515.3.peg.2677"/>
<feature type="transmembrane region" description="Helical" evidence="5">
    <location>
        <begin position="79"/>
        <end position="102"/>
    </location>
</feature>
<organism evidence="6 7">
    <name type="scientific">Lentilactobacillus parafarraginis F0439</name>
    <dbReference type="NCBI Taxonomy" id="797515"/>
    <lineage>
        <taxon>Bacteria</taxon>
        <taxon>Bacillati</taxon>
        <taxon>Bacillota</taxon>
        <taxon>Bacilli</taxon>
        <taxon>Lactobacillales</taxon>
        <taxon>Lactobacillaceae</taxon>
        <taxon>Lentilactobacillus</taxon>
    </lineage>
</organism>
<name>G9ZT15_9LACO</name>
<dbReference type="eggNOG" id="ENOG5032VBI">
    <property type="taxonomic scope" value="Bacteria"/>
</dbReference>
<comment type="subcellular location">
    <subcellularLocation>
        <location evidence="1">Membrane</location>
        <topology evidence="1">Multi-pass membrane protein</topology>
    </subcellularLocation>
</comment>
<keyword evidence="7" id="KW-1185">Reference proteome</keyword>
<keyword evidence="4 5" id="KW-0472">Membrane</keyword>
<dbReference type="Proteomes" id="UP000004625">
    <property type="component" value="Unassembled WGS sequence"/>
</dbReference>
<dbReference type="STRING" id="797515.HMPREF9103_02932"/>
<gene>
    <name evidence="6" type="ORF">HMPREF9103_02932</name>
</gene>
<evidence type="ECO:0000256" key="5">
    <source>
        <dbReference type="SAM" id="Phobius"/>
    </source>
</evidence>
<evidence type="ECO:0000256" key="4">
    <source>
        <dbReference type="ARBA" id="ARBA00023136"/>
    </source>
</evidence>
<evidence type="ECO:0000256" key="2">
    <source>
        <dbReference type="ARBA" id="ARBA00022692"/>
    </source>
</evidence>
<evidence type="ECO:0008006" key="8">
    <source>
        <dbReference type="Google" id="ProtNLM"/>
    </source>
</evidence>
<sequence>MEETMSQNKIVDALSYLSIIFAPFIFPFIVWLVTSNNQDMHETAQKAFLLHLIPVVLTILTVMLLGITGLTTRDSQVTGIMFIVLALLVGIIDFGMFVYNLYLGIKILIAD</sequence>
<comment type="caution">
    <text evidence="6">The sequence shown here is derived from an EMBL/GenBank/DDBJ whole genome shotgun (WGS) entry which is preliminary data.</text>
</comment>
<accession>G9ZT15</accession>
<feature type="transmembrane region" description="Helical" evidence="5">
    <location>
        <begin position="13"/>
        <end position="35"/>
    </location>
</feature>
<keyword evidence="3 5" id="KW-1133">Transmembrane helix</keyword>
<keyword evidence="2 5" id="KW-0812">Transmembrane</keyword>
<dbReference type="Pfam" id="PF09685">
    <property type="entry name" value="MamF_MmsF"/>
    <property type="match status" value="1"/>
</dbReference>
<reference evidence="6 7" key="1">
    <citation type="submission" date="2011-09" db="EMBL/GenBank/DDBJ databases">
        <authorList>
            <person name="Weinstock G."/>
            <person name="Sodergren E."/>
            <person name="Clifton S."/>
            <person name="Fulton L."/>
            <person name="Fulton B."/>
            <person name="Courtney L."/>
            <person name="Fronick C."/>
            <person name="Harrison M."/>
            <person name="Strong C."/>
            <person name="Farmer C."/>
            <person name="Delahaunty K."/>
            <person name="Markovic C."/>
            <person name="Hall O."/>
            <person name="Minx P."/>
            <person name="Tomlinson C."/>
            <person name="Mitreva M."/>
            <person name="Hou S."/>
            <person name="Chen J."/>
            <person name="Wollam A."/>
            <person name="Pepin K.H."/>
            <person name="Johnson M."/>
            <person name="Bhonagiri V."/>
            <person name="Zhang X."/>
            <person name="Suruliraj S."/>
            <person name="Warren W."/>
            <person name="Chinwalla A."/>
            <person name="Mardis E.R."/>
            <person name="Wilson R.K."/>
        </authorList>
    </citation>
    <scope>NUCLEOTIDE SEQUENCE [LARGE SCALE GENOMIC DNA]</scope>
    <source>
        <strain evidence="6 7">F0439</strain>
    </source>
</reference>
<dbReference type="AlphaFoldDB" id="G9ZT15"/>